<proteinExistence type="predicted"/>
<sequence>MSDMTSTADAPRSPGRPRSVRADEAIVDATLDLLAEGSTVETITIEAIAARAGVGKATIYRRWPNKVALLRDALRTLKGTPPEPAGRSVRDDLVLLVGAIGHHVDPRAARIMPCLVPEVNRSPDQYELYQGIIEPRRQMMREVLQRGVRAGELRADLDVELTMAMLTGPMLVQRMLRWHPDLDEATMPERVVDTILAGLRPRD</sequence>
<dbReference type="InterPro" id="IPR011075">
    <property type="entry name" value="TetR_C"/>
</dbReference>
<dbReference type="InterPro" id="IPR009057">
    <property type="entry name" value="Homeodomain-like_sf"/>
</dbReference>
<dbReference type="EMBL" id="RBAK01000014">
    <property type="protein sequence ID" value="RKN40297.1"/>
    <property type="molecule type" value="Genomic_DNA"/>
</dbReference>
<name>A0A3A9YYG1_9ACTN</name>
<dbReference type="InterPro" id="IPR050109">
    <property type="entry name" value="HTH-type_TetR-like_transc_reg"/>
</dbReference>
<dbReference type="PANTHER" id="PTHR30055:SF148">
    <property type="entry name" value="TETR-FAMILY TRANSCRIPTIONAL REGULATOR"/>
    <property type="match status" value="1"/>
</dbReference>
<dbReference type="AlphaFoldDB" id="A0A3A9YYG1"/>
<dbReference type="SUPFAM" id="SSF46689">
    <property type="entry name" value="Homeodomain-like"/>
    <property type="match status" value="1"/>
</dbReference>
<dbReference type="Gene3D" id="1.10.357.10">
    <property type="entry name" value="Tetracycline Repressor, domain 2"/>
    <property type="match status" value="1"/>
</dbReference>
<keyword evidence="8" id="KW-1185">Reference proteome</keyword>
<accession>A0A3A9YYG1</accession>
<dbReference type="PANTHER" id="PTHR30055">
    <property type="entry name" value="HTH-TYPE TRANSCRIPTIONAL REGULATOR RUTR"/>
    <property type="match status" value="1"/>
</dbReference>
<dbReference type="InterPro" id="IPR036271">
    <property type="entry name" value="Tet_transcr_reg_TetR-rel_C_sf"/>
</dbReference>
<dbReference type="SUPFAM" id="SSF48498">
    <property type="entry name" value="Tetracyclin repressor-like, C-terminal domain"/>
    <property type="match status" value="1"/>
</dbReference>
<keyword evidence="2 4" id="KW-0238">DNA-binding</keyword>
<dbReference type="InterPro" id="IPR001647">
    <property type="entry name" value="HTH_TetR"/>
</dbReference>
<reference evidence="7 8" key="1">
    <citation type="journal article" date="2004" name="Syst. Appl. Microbiol.">
        <title>Cryptoendolithic actinomycetes from antarctic sandstone rock samples: Micromonospora endolithica sp. nov. and two isolates related to Micromonospora coerulea Jensen 1932.</title>
        <authorList>
            <person name="Hirsch P."/>
            <person name="Mevs U."/>
            <person name="Kroppenstedt R.M."/>
            <person name="Schumann P."/>
            <person name="Stackebrandt E."/>
        </authorList>
    </citation>
    <scope>NUCLEOTIDE SEQUENCE [LARGE SCALE GENOMIC DNA]</scope>
    <source>
        <strain evidence="7 8">JCM 12677</strain>
    </source>
</reference>
<dbReference type="RefSeq" id="WP_120731506.1">
    <property type="nucleotide sequence ID" value="NZ_RBAK01000014.1"/>
</dbReference>
<keyword evidence="3" id="KW-0804">Transcription</keyword>
<dbReference type="PROSITE" id="PS50977">
    <property type="entry name" value="HTH_TETR_2"/>
    <property type="match status" value="1"/>
</dbReference>
<feature type="DNA-binding region" description="H-T-H motif" evidence="4">
    <location>
        <begin position="44"/>
        <end position="63"/>
    </location>
</feature>
<dbReference type="GO" id="GO:0003700">
    <property type="term" value="F:DNA-binding transcription factor activity"/>
    <property type="evidence" value="ECO:0007669"/>
    <property type="project" value="TreeGrafter"/>
</dbReference>
<evidence type="ECO:0000256" key="2">
    <source>
        <dbReference type="ARBA" id="ARBA00023125"/>
    </source>
</evidence>
<dbReference type="Pfam" id="PF16859">
    <property type="entry name" value="TetR_C_11"/>
    <property type="match status" value="1"/>
</dbReference>
<organism evidence="7 8">
    <name type="scientific">Micromonospora endolithica</name>
    <dbReference type="NCBI Taxonomy" id="230091"/>
    <lineage>
        <taxon>Bacteria</taxon>
        <taxon>Bacillati</taxon>
        <taxon>Actinomycetota</taxon>
        <taxon>Actinomycetes</taxon>
        <taxon>Micromonosporales</taxon>
        <taxon>Micromonosporaceae</taxon>
        <taxon>Micromonospora</taxon>
    </lineage>
</organism>
<dbReference type="GO" id="GO:0000976">
    <property type="term" value="F:transcription cis-regulatory region binding"/>
    <property type="evidence" value="ECO:0007669"/>
    <property type="project" value="TreeGrafter"/>
</dbReference>
<evidence type="ECO:0000313" key="7">
    <source>
        <dbReference type="EMBL" id="RKN40297.1"/>
    </source>
</evidence>
<gene>
    <name evidence="7" type="ORF">D7223_27250</name>
</gene>
<evidence type="ECO:0000313" key="8">
    <source>
        <dbReference type="Proteomes" id="UP000281726"/>
    </source>
</evidence>
<keyword evidence="1" id="KW-0805">Transcription regulation</keyword>
<evidence type="ECO:0000259" key="6">
    <source>
        <dbReference type="PROSITE" id="PS50977"/>
    </source>
</evidence>
<evidence type="ECO:0000256" key="1">
    <source>
        <dbReference type="ARBA" id="ARBA00023015"/>
    </source>
</evidence>
<comment type="caution">
    <text evidence="7">The sequence shown here is derived from an EMBL/GenBank/DDBJ whole genome shotgun (WGS) entry which is preliminary data.</text>
</comment>
<feature type="region of interest" description="Disordered" evidence="5">
    <location>
        <begin position="1"/>
        <end position="21"/>
    </location>
</feature>
<dbReference type="Pfam" id="PF00440">
    <property type="entry name" value="TetR_N"/>
    <property type="match status" value="1"/>
</dbReference>
<dbReference type="OrthoDB" id="9796019at2"/>
<protein>
    <submittedName>
        <fullName evidence="7">TetR/AcrR family transcriptional regulator</fullName>
    </submittedName>
</protein>
<evidence type="ECO:0000256" key="4">
    <source>
        <dbReference type="PROSITE-ProRule" id="PRU00335"/>
    </source>
</evidence>
<dbReference type="Gene3D" id="1.10.10.60">
    <property type="entry name" value="Homeodomain-like"/>
    <property type="match status" value="1"/>
</dbReference>
<feature type="domain" description="HTH tetR-type" evidence="6">
    <location>
        <begin position="20"/>
        <end position="81"/>
    </location>
</feature>
<evidence type="ECO:0000256" key="3">
    <source>
        <dbReference type="ARBA" id="ARBA00023163"/>
    </source>
</evidence>
<dbReference type="Proteomes" id="UP000281726">
    <property type="component" value="Unassembled WGS sequence"/>
</dbReference>
<evidence type="ECO:0000256" key="5">
    <source>
        <dbReference type="SAM" id="MobiDB-lite"/>
    </source>
</evidence>